<gene>
    <name evidence="2" type="ORF">Dda_3286</name>
</gene>
<feature type="compositionally biased region" description="Polar residues" evidence="1">
    <location>
        <begin position="1"/>
        <end position="13"/>
    </location>
</feature>
<dbReference type="EMBL" id="JAQGDS010000003">
    <property type="protein sequence ID" value="KAJ6262477.1"/>
    <property type="molecule type" value="Genomic_DNA"/>
</dbReference>
<reference evidence="2" key="1">
    <citation type="submission" date="2023-01" db="EMBL/GenBank/DDBJ databases">
        <title>The chitinases involved in constricting ring structure development in the nematode-trapping fungus Drechslerella dactyloides.</title>
        <authorList>
            <person name="Wang R."/>
            <person name="Zhang L."/>
            <person name="Tang P."/>
            <person name="Li S."/>
            <person name="Liang L."/>
        </authorList>
    </citation>
    <scope>NUCLEOTIDE SEQUENCE</scope>
    <source>
        <strain evidence="2">YMF1.00031</strain>
    </source>
</reference>
<accession>A0AAD6NLD3</accession>
<evidence type="ECO:0000313" key="2">
    <source>
        <dbReference type="EMBL" id="KAJ6262477.1"/>
    </source>
</evidence>
<feature type="region of interest" description="Disordered" evidence="1">
    <location>
        <begin position="1"/>
        <end position="28"/>
    </location>
</feature>
<evidence type="ECO:0000313" key="3">
    <source>
        <dbReference type="Proteomes" id="UP001221413"/>
    </source>
</evidence>
<name>A0AAD6NLD3_DREDA</name>
<proteinExistence type="predicted"/>
<sequence>MRKITLQQLSNNQKYHEDGSDGSTDVVVGGEPKRRLQLTGICILRLRREPGQHDAFQASRPPPSLPVPARRILLPCEASNFQFGCNSKPGIRNLRGAIDACGIPFRRFSRRALM</sequence>
<protein>
    <submittedName>
        <fullName evidence="2">Uncharacterized protein</fullName>
    </submittedName>
</protein>
<comment type="caution">
    <text evidence="2">The sequence shown here is derived from an EMBL/GenBank/DDBJ whole genome shotgun (WGS) entry which is preliminary data.</text>
</comment>
<dbReference type="AlphaFoldDB" id="A0AAD6NLD3"/>
<evidence type="ECO:0000256" key="1">
    <source>
        <dbReference type="SAM" id="MobiDB-lite"/>
    </source>
</evidence>
<keyword evidence="3" id="KW-1185">Reference proteome</keyword>
<organism evidence="2 3">
    <name type="scientific">Drechslerella dactyloides</name>
    <name type="common">Nematode-trapping fungus</name>
    <name type="synonym">Arthrobotrys dactyloides</name>
    <dbReference type="NCBI Taxonomy" id="74499"/>
    <lineage>
        <taxon>Eukaryota</taxon>
        <taxon>Fungi</taxon>
        <taxon>Dikarya</taxon>
        <taxon>Ascomycota</taxon>
        <taxon>Pezizomycotina</taxon>
        <taxon>Orbiliomycetes</taxon>
        <taxon>Orbiliales</taxon>
        <taxon>Orbiliaceae</taxon>
        <taxon>Drechslerella</taxon>
    </lineage>
</organism>
<dbReference type="Proteomes" id="UP001221413">
    <property type="component" value="Unassembled WGS sequence"/>
</dbReference>